<dbReference type="Proteomes" id="UP000324222">
    <property type="component" value="Unassembled WGS sequence"/>
</dbReference>
<proteinExistence type="predicted"/>
<evidence type="ECO:0000313" key="3">
    <source>
        <dbReference type="Proteomes" id="UP000324222"/>
    </source>
</evidence>
<sequence length="97" mass="10736">MVMGGNSENRAEMRGSTRTASGSVGWKRLYTCWQAGRCTVAVHEEKWTGDEAIMGTTNTVVMVRTVYRVVALAQEIVGVTETRGGGRGRGRRGWAWW</sequence>
<organism evidence="2 3">
    <name type="scientific">Portunus trituberculatus</name>
    <name type="common">Swimming crab</name>
    <name type="synonym">Neptunus trituberculatus</name>
    <dbReference type="NCBI Taxonomy" id="210409"/>
    <lineage>
        <taxon>Eukaryota</taxon>
        <taxon>Metazoa</taxon>
        <taxon>Ecdysozoa</taxon>
        <taxon>Arthropoda</taxon>
        <taxon>Crustacea</taxon>
        <taxon>Multicrustacea</taxon>
        <taxon>Malacostraca</taxon>
        <taxon>Eumalacostraca</taxon>
        <taxon>Eucarida</taxon>
        <taxon>Decapoda</taxon>
        <taxon>Pleocyemata</taxon>
        <taxon>Brachyura</taxon>
        <taxon>Eubrachyura</taxon>
        <taxon>Portunoidea</taxon>
        <taxon>Portunidae</taxon>
        <taxon>Portuninae</taxon>
        <taxon>Portunus</taxon>
    </lineage>
</organism>
<gene>
    <name evidence="2" type="ORF">E2C01_002806</name>
</gene>
<accession>A0A5B7CKQ6</accession>
<comment type="caution">
    <text evidence="2">The sequence shown here is derived from an EMBL/GenBank/DDBJ whole genome shotgun (WGS) entry which is preliminary data.</text>
</comment>
<keyword evidence="3" id="KW-1185">Reference proteome</keyword>
<reference evidence="2 3" key="1">
    <citation type="submission" date="2019-05" db="EMBL/GenBank/DDBJ databases">
        <title>Another draft genome of Portunus trituberculatus and its Hox gene families provides insights of decapod evolution.</title>
        <authorList>
            <person name="Jeong J.-H."/>
            <person name="Song I."/>
            <person name="Kim S."/>
            <person name="Choi T."/>
            <person name="Kim D."/>
            <person name="Ryu S."/>
            <person name="Kim W."/>
        </authorList>
    </citation>
    <scope>NUCLEOTIDE SEQUENCE [LARGE SCALE GENOMIC DNA]</scope>
    <source>
        <tissue evidence="2">Muscle</tissue>
    </source>
</reference>
<evidence type="ECO:0000313" key="2">
    <source>
        <dbReference type="EMBL" id="MPC10177.1"/>
    </source>
</evidence>
<protein>
    <submittedName>
        <fullName evidence="2">Uncharacterized protein</fullName>
    </submittedName>
</protein>
<evidence type="ECO:0000256" key="1">
    <source>
        <dbReference type="SAM" id="MobiDB-lite"/>
    </source>
</evidence>
<name>A0A5B7CKQ6_PORTR</name>
<feature type="region of interest" description="Disordered" evidence="1">
    <location>
        <begin position="1"/>
        <end position="21"/>
    </location>
</feature>
<dbReference type="AlphaFoldDB" id="A0A5B7CKQ6"/>
<dbReference type="EMBL" id="VSRR010000104">
    <property type="protein sequence ID" value="MPC10177.1"/>
    <property type="molecule type" value="Genomic_DNA"/>
</dbReference>